<name>A0A921GL95_9MICO</name>
<dbReference type="AlphaFoldDB" id="A0A921GL95"/>
<sequence length="76" mass="8780">MSEEPRTSRTPTSVLPALPLPRRIAPWARPAEIIERATQDELLQIRNDLMTVYREVEGEGPELFPLRYARATPRRP</sequence>
<comment type="caution">
    <text evidence="1">The sequence shown here is derived from an EMBL/GenBank/DDBJ whole genome shotgun (WGS) entry which is preliminary data.</text>
</comment>
<evidence type="ECO:0000313" key="1">
    <source>
        <dbReference type="EMBL" id="HJF48196.1"/>
    </source>
</evidence>
<accession>A0A921GL95</accession>
<gene>
    <name evidence="1" type="ORF">K8W24_00100</name>
</gene>
<dbReference type="EMBL" id="DYWO01000003">
    <property type="protein sequence ID" value="HJF48196.1"/>
    <property type="molecule type" value="Genomic_DNA"/>
</dbReference>
<evidence type="ECO:0000313" key="2">
    <source>
        <dbReference type="Proteomes" id="UP000775129"/>
    </source>
</evidence>
<protein>
    <submittedName>
        <fullName evidence="1">Lysophospholipase</fullName>
    </submittedName>
</protein>
<proteinExistence type="predicted"/>
<reference evidence="1" key="1">
    <citation type="journal article" date="2021" name="PeerJ">
        <title>Extensive microbial diversity within the chicken gut microbiome revealed by metagenomics and culture.</title>
        <authorList>
            <person name="Gilroy R."/>
            <person name="Ravi A."/>
            <person name="Getino M."/>
            <person name="Pursley I."/>
            <person name="Horton D.L."/>
            <person name="Alikhan N.F."/>
            <person name="Baker D."/>
            <person name="Gharbi K."/>
            <person name="Hall N."/>
            <person name="Watson M."/>
            <person name="Adriaenssens E.M."/>
            <person name="Foster-Nyarko E."/>
            <person name="Jarju S."/>
            <person name="Secka A."/>
            <person name="Antonio M."/>
            <person name="Oren A."/>
            <person name="Chaudhuri R.R."/>
            <person name="La Ragione R."/>
            <person name="Hildebrand F."/>
            <person name="Pallen M.J."/>
        </authorList>
    </citation>
    <scope>NUCLEOTIDE SEQUENCE</scope>
    <source>
        <strain evidence="1">1647</strain>
    </source>
</reference>
<dbReference type="Proteomes" id="UP000775129">
    <property type="component" value="Unassembled WGS sequence"/>
</dbReference>
<reference evidence="1" key="2">
    <citation type="submission" date="2021-09" db="EMBL/GenBank/DDBJ databases">
        <authorList>
            <person name="Gilroy R."/>
        </authorList>
    </citation>
    <scope>NUCLEOTIDE SEQUENCE</scope>
    <source>
        <strain evidence="1">1647</strain>
    </source>
</reference>
<organism evidence="1 2">
    <name type="scientific">Brachybacterium paraconglomeratum</name>
    <dbReference type="NCBI Taxonomy" id="173362"/>
    <lineage>
        <taxon>Bacteria</taxon>
        <taxon>Bacillati</taxon>
        <taxon>Actinomycetota</taxon>
        <taxon>Actinomycetes</taxon>
        <taxon>Micrococcales</taxon>
        <taxon>Dermabacteraceae</taxon>
        <taxon>Brachybacterium</taxon>
    </lineage>
</organism>
<feature type="non-terminal residue" evidence="1">
    <location>
        <position position="76"/>
    </location>
</feature>